<dbReference type="OrthoDB" id="4707312at2"/>
<keyword evidence="3" id="KW-1185">Reference proteome</keyword>
<evidence type="ECO:0000256" key="1">
    <source>
        <dbReference type="SAM" id="MobiDB-lite"/>
    </source>
</evidence>
<feature type="compositionally biased region" description="Basic and acidic residues" evidence="1">
    <location>
        <begin position="87"/>
        <end position="97"/>
    </location>
</feature>
<protein>
    <submittedName>
        <fullName evidence="2">Uncharacterized protein</fullName>
    </submittedName>
</protein>
<evidence type="ECO:0000313" key="2">
    <source>
        <dbReference type="EMBL" id="OSC21577.1"/>
    </source>
</evidence>
<feature type="region of interest" description="Disordered" evidence="1">
    <location>
        <begin position="87"/>
        <end position="146"/>
    </location>
</feature>
<name>A0A1X2KIR0_9MYCO</name>
<feature type="compositionally biased region" description="Basic and acidic residues" evidence="1">
    <location>
        <begin position="170"/>
        <end position="193"/>
    </location>
</feature>
<feature type="compositionally biased region" description="Basic and acidic residues" evidence="1">
    <location>
        <begin position="223"/>
        <end position="244"/>
    </location>
</feature>
<feature type="region of interest" description="Disordered" evidence="1">
    <location>
        <begin position="218"/>
        <end position="244"/>
    </location>
</feature>
<dbReference type="EMBL" id="NCXM01000050">
    <property type="protein sequence ID" value="OSC21577.1"/>
    <property type="molecule type" value="Genomic_DNA"/>
</dbReference>
<feature type="compositionally biased region" description="Low complexity" evidence="1">
    <location>
        <begin position="98"/>
        <end position="132"/>
    </location>
</feature>
<organism evidence="2 3">
    <name type="scientific">Mycolicibacterium vulneris</name>
    <dbReference type="NCBI Taxonomy" id="547163"/>
    <lineage>
        <taxon>Bacteria</taxon>
        <taxon>Bacillati</taxon>
        <taxon>Actinomycetota</taxon>
        <taxon>Actinomycetes</taxon>
        <taxon>Mycobacteriales</taxon>
        <taxon>Mycobacteriaceae</taxon>
        <taxon>Mycolicibacterium</taxon>
    </lineage>
</organism>
<evidence type="ECO:0000313" key="3">
    <source>
        <dbReference type="Proteomes" id="UP000242320"/>
    </source>
</evidence>
<accession>A0A1X2KIR0</accession>
<comment type="caution">
    <text evidence="2">The sequence shown here is derived from an EMBL/GenBank/DDBJ whole genome shotgun (WGS) entry which is preliminary data.</text>
</comment>
<dbReference type="AlphaFoldDB" id="A0A1X2KIR0"/>
<reference evidence="2 3" key="1">
    <citation type="submission" date="2017-04" db="EMBL/GenBank/DDBJ databases">
        <title>The new phylogeny of genus Mycobacterium.</title>
        <authorList>
            <person name="Tortoli E."/>
            <person name="Trovato A."/>
            <person name="Cirillo D.M."/>
        </authorList>
    </citation>
    <scope>NUCLEOTIDE SEQUENCE [LARGE SCALE GENOMIC DNA]</scope>
    <source>
        <strain evidence="2 3">DSM 45247</strain>
    </source>
</reference>
<proteinExistence type="predicted"/>
<dbReference type="Proteomes" id="UP000242320">
    <property type="component" value="Unassembled WGS sequence"/>
</dbReference>
<gene>
    <name evidence="2" type="ORF">B8W69_28260</name>
</gene>
<feature type="region of interest" description="Disordered" evidence="1">
    <location>
        <begin position="162"/>
        <end position="193"/>
    </location>
</feature>
<sequence>MTHLRQHIEELDIDRWAAVTKQAATAAVDAAQRLGKPAPAQLAAVAAMSEGELIEHRNRSGPAPKRLSPAMQLVEADHLRAVAEHQARQAEQDKSDAHAAAQMARAEAEQSAQAAAQAREQARAAESAAARQAAEHAAELRSAQQAAEELRSELERVRANAAAEVAAAHEQTRAADERAEERAAERTEERATAQRALEELRSELERVRADASAEVAAAAEQARAADERAEARMTERAEERRTAQHDLEELRGELERVRALAAAEVAAARGQADGEVSTARAALARARAEADDAIASAREEIEQVRAECAAEVEAAREQTEQALASLYAAQTEAARARAQAAQAQVDSRAGGVLLSVPIPAAEIRGHTGYVEDVLATVRDLDLALETALSGDTRPVDAEAVGALVATVQHQAGDLSEHLRALSAQGTDAARTYVEAATRAYGGLLARIAAATEQLAREGRTDAGVIELVTAMLDAHPWRSR</sequence>
<dbReference type="RefSeq" id="WP_085292978.1">
    <property type="nucleotide sequence ID" value="NZ_NCXM01000050.1"/>
</dbReference>